<dbReference type="GO" id="GO:0008168">
    <property type="term" value="F:methyltransferase activity"/>
    <property type="evidence" value="ECO:0007669"/>
    <property type="project" value="UniProtKB-KW"/>
</dbReference>
<dbReference type="GO" id="GO:0032259">
    <property type="term" value="P:methylation"/>
    <property type="evidence" value="ECO:0007669"/>
    <property type="project" value="UniProtKB-KW"/>
</dbReference>
<dbReference type="EMBL" id="AYKH01000043">
    <property type="protein sequence ID" value="ROO24204.1"/>
    <property type="molecule type" value="Genomic_DNA"/>
</dbReference>
<proteinExistence type="predicted"/>
<evidence type="ECO:0000313" key="7">
    <source>
        <dbReference type="Proteomes" id="UP000283993"/>
    </source>
</evidence>
<dbReference type="SUPFAM" id="SSF103025">
    <property type="entry name" value="Folate-binding domain"/>
    <property type="match status" value="1"/>
</dbReference>
<dbReference type="Pfam" id="PF01571">
    <property type="entry name" value="GCV_T"/>
    <property type="match status" value="1"/>
</dbReference>
<dbReference type="SUPFAM" id="SSF101790">
    <property type="entry name" value="Aminomethyltransferase beta-barrel domain"/>
    <property type="match status" value="1"/>
</dbReference>
<dbReference type="InterPro" id="IPR018959">
    <property type="entry name" value="DUF1989"/>
</dbReference>
<dbReference type="AlphaFoldDB" id="A0A423PF50"/>
<sequence>MIVVPNTAPASRGVRRPGEPALARGSERYPVDGGSLAVFRIRGGDTLRVVDVEGGQVAEVVGFVDGRGDPGLFGARAGQPAHGLQTMLAEPRRGSRLRERLAPYELAVEGARAIPLFAEGSRAGSVAELTASGDGLCVVAAAGEPMPVAGGMPPTDLVVYVERADPARAERETPELPAPLADPDQDFRVARATAQAYPVRAGQWIQIIDVAGRQCTDFQAFSTAHLDRGIERCLDVTTTRSLMARSSPQPGLAAKYYDVDFQPLVEIVQDTCARHDAFALACNPAYYEEAGYFGHANCSDNFNGQLDAYGVTARRGWMSMNFFYNTEFDDAHQLMLDEPWSRPGDYVLLRALTDLVCVSSACPDDIDPANGWNPTDIHVRVYDADLEARRSIAYRPRPDAEARMTKQTGFHGQTSQLTRDYVEHEGYWLPNSYPQHGAIAEYWACREKAAIIDLSALCKFEVMGPDAEALLQHTLTRNVRRVGVRQVAYSAMCWPDGGMIDDGTLFRLADNNFRWICGIEYCGEWLREQAEVGGFEVRIKSSRAQLHNVSVQGPAARDILREIVWTRPDQADMDELGLFRFAIARLGHERGRPMIVSRTGYTGELGYEVFCHPDDADEIWQAIRAAGAPHGLRPMGMEALDMLRIEAGLIAAGHEFCDRTDPYEAGIGFAVALKKNAEDFIGRAALEARRDRPRQRLVGLTLDGEEAAAHGDGVYIGRQQIGVVTSGTRSPTLARSIALARVAAEHAGPDTRVEVGKLDGQQKRLTATVVAMPHYDPERRRLKA</sequence>
<evidence type="ECO:0000259" key="4">
    <source>
        <dbReference type="Pfam" id="PF08669"/>
    </source>
</evidence>
<protein>
    <submittedName>
        <fullName evidence="6">Aminomethyltransferase</fullName>
    </submittedName>
</protein>
<reference evidence="6 7" key="1">
    <citation type="submission" date="2013-10" db="EMBL/GenBank/DDBJ databases">
        <title>Salinisphaera orenii MK-B5 Genome Sequencing.</title>
        <authorList>
            <person name="Lai Q."/>
            <person name="Li C."/>
            <person name="Shao Z."/>
        </authorList>
    </citation>
    <scope>NUCLEOTIDE SEQUENCE [LARGE SCALE GENOMIC DNA]</scope>
    <source>
        <strain evidence="6 7">MK-B5</strain>
    </source>
</reference>
<evidence type="ECO:0000256" key="1">
    <source>
        <dbReference type="ARBA" id="ARBA00022576"/>
    </source>
</evidence>
<feature type="region of interest" description="Disordered" evidence="2">
    <location>
        <begin position="1"/>
        <end position="26"/>
    </location>
</feature>
<keyword evidence="6" id="KW-0489">Methyltransferase</keyword>
<dbReference type="Pfam" id="PF08669">
    <property type="entry name" value="GCV_T_C"/>
    <property type="match status" value="1"/>
</dbReference>
<keyword evidence="6" id="KW-0808">Transferase</keyword>
<dbReference type="RefSeq" id="WP_123632220.1">
    <property type="nucleotide sequence ID" value="NZ_AYKH01000043.1"/>
</dbReference>
<dbReference type="Pfam" id="PF09347">
    <property type="entry name" value="DUF1989"/>
    <property type="match status" value="1"/>
</dbReference>
<accession>A0A423PF50</accession>
<feature type="domain" description="DUF1989" evidence="5">
    <location>
        <begin position="189"/>
        <end position="356"/>
    </location>
</feature>
<keyword evidence="1" id="KW-0032">Aminotransferase</keyword>
<dbReference type="Proteomes" id="UP000283993">
    <property type="component" value="Unassembled WGS sequence"/>
</dbReference>
<dbReference type="GO" id="GO:0005829">
    <property type="term" value="C:cytosol"/>
    <property type="evidence" value="ECO:0007669"/>
    <property type="project" value="TreeGrafter"/>
</dbReference>
<dbReference type="InterPro" id="IPR013977">
    <property type="entry name" value="GcvT_C"/>
</dbReference>
<keyword evidence="7" id="KW-1185">Reference proteome</keyword>
<feature type="domain" description="GCVT N-terminal" evidence="3">
    <location>
        <begin position="417"/>
        <end position="675"/>
    </location>
</feature>
<dbReference type="PANTHER" id="PTHR43757:SF2">
    <property type="entry name" value="AMINOMETHYLTRANSFERASE, MITOCHONDRIAL"/>
    <property type="match status" value="1"/>
</dbReference>
<gene>
    <name evidence="6" type="ORF">SAOR_15450</name>
</gene>
<evidence type="ECO:0000259" key="3">
    <source>
        <dbReference type="Pfam" id="PF01571"/>
    </source>
</evidence>
<evidence type="ECO:0000313" key="6">
    <source>
        <dbReference type="EMBL" id="ROO24204.1"/>
    </source>
</evidence>
<comment type="caution">
    <text evidence="6">The sequence shown here is derived from an EMBL/GenBank/DDBJ whole genome shotgun (WGS) entry which is preliminary data.</text>
</comment>
<feature type="domain" description="Aminomethyltransferase C-terminal" evidence="4">
    <location>
        <begin position="696"/>
        <end position="776"/>
    </location>
</feature>
<name>A0A423PF50_9GAMM</name>
<evidence type="ECO:0000259" key="5">
    <source>
        <dbReference type="Pfam" id="PF09347"/>
    </source>
</evidence>
<dbReference type="InterPro" id="IPR027266">
    <property type="entry name" value="TrmE/GcvT-like"/>
</dbReference>
<dbReference type="PANTHER" id="PTHR43757">
    <property type="entry name" value="AMINOMETHYLTRANSFERASE"/>
    <property type="match status" value="1"/>
</dbReference>
<dbReference type="GO" id="GO:0008483">
    <property type="term" value="F:transaminase activity"/>
    <property type="evidence" value="ECO:0007669"/>
    <property type="project" value="UniProtKB-KW"/>
</dbReference>
<evidence type="ECO:0000256" key="2">
    <source>
        <dbReference type="SAM" id="MobiDB-lite"/>
    </source>
</evidence>
<dbReference type="InterPro" id="IPR028896">
    <property type="entry name" value="GcvT/YgfZ/DmdA"/>
</dbReference>
<dbReference type="InterPro" id="IPR029043">
    <property type="entry name" value="GcvT/YgfZ_C"/>
</dbReference>
<dbReference type="InterPro" id="IPR006222">
    <property type="entry name" value="GCVT_N"/>
</dbReference>
<dbReference type="Gene3D" id="3.30.1360.120">
    <property type="entry name" value="Probable tRNA modification gtpase trme, domain 1"/>
    <property type="match status" value="1"/>
</dbReference>
<organism evidence="6 7">
    <name type="scientific">Salinisphaera orenii MK-B5</name>
    <dbReference type="NCBI Taxonomy" id="856730"/>
    <lineage>
        <taxon>Bacteria</taxon>
        <taxon>Pseudomonadati</taxon>
        <taxon>Pseudomonadota</taxon>
        <taxon>Gammaproteobacteria</taxon>
        <taxon>Salinisphaerales</taxon>
        <taxon>Salinisphaeraceae</taxon>
        <taxon>Salinisphaera</taxon>
    </lineage>
</organism>